<proteinExistence type="predicted"/>
<keyword evidence="5" id="KW-0067">ATP-binding</keyword>
<evidence type="ECO:0000256" key="1">
    <source>
        <dbReference type="ARBA" id="ARBA00022598"/>
    </source>
</evidence>
<keyword evidence="4" id="KW-0658">Purine biosynthesis</keyword>
<feature type="compositionally biased region" description="Polar residues" evidence="6">
    <location>
        <begin position="7"/>
        <end position="16"/>
    </location>
</feature>
<evidence type="ECO:0000256" key="5">
    <source>
        <dbReference type="ARBA" id="ARBA00022840"/>
    </source>
</evidence>
<dbReference type="STRING" id="35525.A0A162RQ84"/>
<dbReference type="AlphaFoldDB" id="A0A162RQ84"/>
<protein>
    <submittedName>
        <fullName evidence="7">Putative GMP synthase</fullName>
    </submittedName>
</protein>
<evidence type="ECO:0000256" key="3">
    <source>
        <dbReference type="ARBA" id="ARBA00022749"/>
    </source>
</evidence>
<keyword evidence="8" id="KW-1185">Reference proteome</keyword>
<evidence type="ECO:0000313" key="8">
    <source>
        <dbReference type="Proteomes" id="UP000076858"/>
    </source>
</evidence>
<keyword evidence="3" id="KW-0332">GMP biosynthesis</keyword>
<dbReference type="GO" id="GO:0005524">
    <property type="term" value="F:ATP binding"/>
    <property type="evidence" value="ECO:0007669"/>
    <property type="project" value="UniProtKB-KW"/>
</dbReference>
<accession>A0A162RQ84</accession>
<dbReference type="GO" id="GO:0005829">
    <property type="term" value="C:cytosol"/>
    <property type="evidence" value="ECO:0007669"/>
    <property type="project" value="TreeGrafter"/>
</dbReference>
<gene>
    <name evidence="7" type="ORF">APZ42_012537</name>
</gene>
<dbReference type="Proteomes" id="UP000076858">
    <property type="component" value="Unassembled WGS sequence"/>
</dbReference>
<reference evidence="7 8" key="1">
    <citation type="submission" date="2016-03" db="EMBL/GenBank/DDBJ databases">
        <title>EvidentialGene: Evidence-directed Construction of Genes on Genomes.</title>
        <authorList>
            <person name="Gilbert D.G."/>
            <person name="Choi J.-H."/>
            <person name="Mockaitis K."/>
            <person name="Colbourne J."/>
            <person name="Pfrender M."/>
        </authorList>
    </citation>
    <scope>NUCLEOTIDE SEQUENCE [LARGE SCALE GENOMIC DNA]</scope>
    <source>
        <strain evidence="7 8">Xinb3</strain>
        <tissue evidence="7">Complete organism</tissue>
    </source>
</reference>
<sequence length="161" mass="17848">MHFVTDGSKTLTSSSHEAVVPNDGTPFHKNDIKAEWFSQVVIDSTISASQADTHPQSHGTGGLAGVVVQFFPTNFHKDEVRKVLGRELGLPAELLERHPFPGPGLSIRIIYAEELFMEADFGETRVLIRLMVDYANMAAKEHVLLNRIQIASLEEGRLILE</sequence>
<dbReference type="PANTHER" id="PTHR11922:SF2">
    <property type="entry name" value="GMP SYNTHASE [GLUTAMINE-HYDROLYZING]"/>
    <property type="match status" value="1"/>
</dbReference>
<evidence type="ECO:0000256" key="4">
    <source>
        <dbReference type="ARBA" id="ARBA00022755"/>
    </source>
</evidence>
<dbReference type="PANTHER" id="PTHR11922">
    <property type="entry name" value="GMP SYNTHASE-RELATED"/>
    <property type="match status" value="1"/>
</dbReference>
<name>A0A162RQ84_9CRUS</name>
<evidence type="ECO:0000256" key="6">
    <source>
        <dbReference type="SAM" id="MobiDB-lite"/>
    </source>
</evidence>
<evidence type="ECO:0000256" key="2">
    <source>
        <dbReference type="ARBA" id="ARBA00022741"/>
    </source>
</evidence>
<dbReference type="InterPro" id="IPR014729">
    <property type="entry name" value="Rossmann-like_a/b/a_fold"/>
</dbReference>
<keyword evidence="1" id="KW-0436">Ligase</keyword>
<dbReference type="Gene3D" id="3.40.50.620">
    <property type="entry name" value="HUPs"/>
    <property type="match status" value="1"/>
</dbReference>
<dbReference type="GO" id="GO:0003921">
    <property type="term" value="F:GMP synthase activity"/>
    <property type="evidence" value="ECO:0007669"/>
    <property type="project" value="TreeGrafter"/>
</dbReference>
<organism evidence="7 8">
    <name type="scientific">Daphnia magna</name>
    <dbReference type="NCBI Taxonomy" id="35525"/>
    <lineage>
        <taxon>Eukaryota</taxon>
        <taxon>Metazoa</taxon>
        <taxon>Ecdysozoa</taxon>
        <taxon>Arthropoda</taxon>
        <taxon>Crustacea</taxon>
        <taxon>Branchiopoda</taxon>
        <taxon>Diplostraca</taxon>
        <taxon>Cladocera</taxon>
        <taxon>Anomopoda</taxon>
        <taxon>Daphniidae</taxon>
        <taxon>Daphnia</taxon>
    </lineage>
</organism>
<dbReference type="EMBL" id="LRGB01000128">
    <property type="protein sequence ID" value="KZS20697.1"/>
    <property type="molecule type" value="Genomic_DNA"/>
</dbReference>
<evidence type="ECO:0000313" key="7">
    <source>
        <dbReference type="EMBL" id="KZS20697.1"/>
    </source>
</evidence>
<keyword evidence="2" id="KW-0547">Nucleotide-binding</keyword>
<comment type="caution">
    <text evidence="7">The sequence shown here is derived from an EMBL/GenBank/DDBJ whole genome shotgun (WGS) entry which is preliminary data.</text>
</comment>
<feature type="region of interest" description="Disordered" evidence="6">
    <location>
        <begin position="1"/>
        <end position="26"/>
    </location>
</feature>